<proteinExistence type="predicted"/>
<evidence type="ECO:0000313" key="1">
    <source>
        <dbReference type="EMBL" id="KAF1849120.1"/>
    </source>
</evidence>
<dbReference type="AlphaFoldDB" id="A0A9P4GP26"/>
<dbReference type="RefSeq" id="XP_040791683.1">
    <property type="nucleotide sequence ID" value="XM_040938755.1"/>
</dbReference>
<reference evidence="1" key="1">
    <citation type="submission" date="2020-01" db="EMBL/GenBank/DDBJ databases">
        <authorList>
            <consortium name="DOE Joint Genome Institute"/>
            <person name="Haridas S."/>
            <person name="Albert R."/>
            <person name="Binder M."/>
            <person name="Bloem J."/>
            <person name="Labutti K."/>
            <person name="Salamov A."/>
            <person name="Andreopoulos B."/>
            <person name="Baker S.E."/>
            <person name="Barry K."/>
            <person name="Bills G."/>
            <person name="Bluhm B.H."/>
            <person name="Cannon C."/>
            <person name="Castanera R."/>
            <person name="Culley D.E."/>
            <person name="Daum C."/>
            <person name="Ezra D."/>
            <person name="Gonzalez J.B."/>
            <person name="Henrissat B."/>
            <person name="Kuo A."/>
            <person name="Liang C."/>
            <person name="Lipzen A."/>
            <person name="Lutzoni F."/>
            <person name="Magnuson J."/>
            <person name="Mondo S."/>
            <person name="Nolan M."/>
            <person name="Ohm R."/>
            <person name="Pangilinan J."/>
            <person name="Park H.-J."/>
            <person name="Ramirez L."/>
            <person name="Alfaro M."/>
            <person name="Sun H."/>
            <person name="Tritt A."/>
            <person name="Yoshinaga Y."/>
            <person name="Zwiers L.-H."/>
            <person name="Turgeon B.G."/>
            <person name="Goodwin S.B."/>
            <person name="Spatafora J.W."/>
            <person name="Crous P.W."/>
            <person name="Grigoriev I.V."/>
        </authorList>
    </citation>
    <scope>NUCLEOTIDE SEQUENCE</scope>
    <source>
        <strain evidence="1">CBS 394.84</strain>
    </source>
</reference>
<accession>A0A9P4GP26</accession>
<gene>
    <name evidence="1" type="ORF">K460DRAFT_85289</name>
</gene>
<dbReference type="Proteomes" id="UP000800039">
    <property type="component" value="Unassembled WGS sequence"/>
</dbReference>
<organism evidence="1 2">
    <name type="scientific">Cucurbitaria berberidis CBS 394.84</name>
    <dbReference type="NCBI Taxonomy" id="1168544"/>
    <lineage>
        <taxon>Eukaryota</taxon>
        <taxon>Fungi</taxon>
        <taxon>Dikarya</taxon>
        <taxon>Ascomycota</taxon>
        <taxon>Pezizomycotina</taxon>
        <taxon>Dothideomycetes</taxon>
        <taxon>Pleosporomycetidae</taxon>
        <taxon>Pleosporales</taxon>
        <taxon>Pleosporineae</taxon>
        <taxon>Cucurbitariaceae</taxon>
        <taxon>Cucurbitaria</taxon>
    </lineage>
</organism>
<keyword evidence="2" id="KW-1185">Reference proteome</keyword>
<comment type="caution">
    <text evidence="1">The sequence shown here is derived from an EMBL/GenBank/DDBJ whole genome shotgun (WGS) entry which is preliminary data.</text>
</comment>
<protein>
    <submittedName>
        <fullName evidence="1">Uncharacterized protein</fullName>
    </submittedName>
</protein>
<dbReference type="GeneID" id="63856012"/>
<dbReference type="EMBL" id="ML976615">
    <property type="protein sequence ID" value="KAF1849120.1"/>
    <property type="molecule type" value="Genomic_DNA"/>
</dbReference>
<name>A0A9P4GP26_9PLEO</name>
<sequence>MIRVRDWVCMIPYWRNCILLQSMPKAKTTVLGSNVERIMNAKFRILPTRSSIQGWLLHYFLSGKIFLSQHLPILQPRDSSFTHAVDIGGKRAQHLPFRCLDVHVHNEPLKNDTKCHQVRSDQVSAVQTAHLLFNGPARMTSEYERPGALRQPCSSVS</sequence>
<evidence type="ECO:0000313" key="2">
    <source>
        <dbReference type="Proteomes" id="UP000800039"/>
    </source>
</evidence>